<evidence type="ECO:0000256" key="5">
    <source>
        <dbReference type="ARBA" id="ARBA00022692"/>
    </source>
</evidence>
<evidence type="ECO:0000259" key="11">
    <source>
        <dbReference type="Pfam" id="PF16916"/>
    </source>
</evidence>
<dbReference type="PANTHER" id="PTHR43840">
    <property type="entry name" value="MITOCHONDRIAL METAL TRANSPORTER 1-RELATED"/>
    <property type="match status" value="1"/>
</dbReference>
<dbReference type="InterPro" id="IPR050291">
    <property type="entry name" value="CDF_Transporter"/>
</dbReference>
<dbReference type="SUPFAM" id="SSF161111">
    <property type="entry name" value="Cation efflux protein transmembrane domain-like"/>
    <property type="match status" value="1"/>
</dbReference>
<accession>A0A3N1P8R5</accession>
<dbReference type="EMBL" id="RJUK01000001">
    <property type="protein sequence ID" value="ROQ21116.1"/>
    <property type="molecule type" value="Genomic_DNA"/>
</dbReference>
<dbReference type="InterPro" id="IPR027469">
    <property type="entry name" value="Cation_efflux_TMD_sf"/>
</dbReference>
<keyword evidence="6" id="KW-0862">Zinc</keyword>
<dbReference type="Pfam" id="PF16916">
    <property type="entry name" value="ZT_dimer"/>
    <property type="match status" value="1"/>
</dbReference>
<keyword evidence="7 9" id="KW-1133">Transmembrane helix</keyword>
<keyword evidence="4" id="KW-0410">Iron transport</keyword>
<dbReference type="Gene3D" id="3.30.70.1350">
    <property type="entry name" value="Cation efflux protein, cytoplasmic domain"/>
    <property type="match status" value="1"/>
</dbReference>
<dbReference type="GO" id="GO:0015093">
    <property type="term" value="F:ferrous iron transmembrane transporter activity"/>
    <property type="evidence" value="ECO:0007669"/>
    <property type="project" value="TreeGrafter"/>
</dbReference>
<dbReference type="GO" id="GO:0015086">
    <property type="term" value="F:cadmium ion transmembrane transporter activity"/>
    <property type="evidence" value="ECO:0007669"/>
    <property type="project" value="TreeGrafter"/>
</dbReference>
<dbReference type="RefSeq" id="WP_123638158.1">
    <property type="nucleotide sequence ID" value="NZ_RJUK01000001.1"/>
</dbReference>
<evidence type="ECO:0000256" key="8">
    <source>
        <dbReference type="ARBA" id="ARBA00023136"/>
    </source>
</evidence>
<comment type="caution">
    <text evidence="12">The sequence shown here is derived from an EMBL/GenBank/DDBJ whole genome shotgun (WGS) entry which is preliminary data.</text>
</comment>
<evidence type="ECO:0000256" key="4">
    <source>
        <dbReference type="ARBA" id="ARBA00022496"/>
    </source>
</evidence>
<organism evidence="12 13">
    <name type="scientific">Marinimicrobium koreense</name>
    <dbReference type="NCBI Taxonomy" id="306545"/>
    <lineage>
        <taxon>Bacteria</taxon>
        <taxon>Pseudomonadati</taxon>
        <taxon>Pseudomonadota</taxon>
        <taxon>Gammaproteobacteria</taxon>
        <taxon>Cellvibrionales</taxon>
        <taxon>Cellvibrionaceae</taxon>
        <taxon>Marinimicrobium</taxon>
    </lineage>
</organism>
<keyword evidence="6" id="KW-0406">Ion transport</keyword>
<dbReference type="PANTHER" id="PTHR43840:SF15">
    <property type="entry name" value="MITOCHONDRIAL METAL TRANSPORTER 1-RELATED"/>
    <property type="match status" value="1"/>
</dbReference>
<evidence type="ECO:0000256" key="7">
    <source>
        <dbReference type="ARBA" id="ARBA00022989"/>
    </source>
</evidence>
<keyword evidence="4" id="KW-0408">Iron</keyword>
<dbReference type="GO" id="GO:0006882">
    <property type="term" value="P:intracellular zinc ion homeostasis"/>
    <property type="evidence" value="ECO:0007669"/>
    <property type="project" value="TreeGrafter"/>
</dbReference>
<evidence type="ECO:0000256" key="2">
    <source>
        <dbReference type="ARBA" id="ARBA00010212"/>
    </source>
</evidence>
<evidence type="ECO:0000256" key="6">
    <source>
        <dbReference type="ARBA" id="ARBA00022906"/>
    </source>
</evidence>
<dbReference type="Gene3D" id="1.20.1510.10">
    <property type="entry name" value="Cation efflux protein transmembrane domain"/>
    <property type="match status" value="1"/>
</dbReference>
<feature type="transmembrane region" description="Helical" evidence="9">
    <location>
        <begin position="110"/>
        <end position="133"/>
    </location>
</feature>
<evidence type="ECO:0000313" key="12">
    <source>
        <dbReference type="EMBL" id="ROQ21116.1"/>
    </source>
</evidence>
<evidence type="ECO:0000256" key="1">
    <source>
        <dbReference type="ARBA" id="ARBA00004141"/>
    </source>
</evidence>
<keyword evidence="13" id="KW-1185">Reference proteome</keyword>
<dbReference type="InterPro" id="IPR002524">
    <property type="entry name" value="Cation_efflux"/>
</dbReference>
<dbReference type="OrthoDB" id="9806522at2"/>
<dbReference type="Proteomes" id="UP000273643">
    <property type="component" value="Unassembled WGS sequence"/>
</dbReference>
<feature type="domain" description="Cation efflux protein transmembrane" evidence="10">
    <location>
        <begin position="10"/>
        <end position="204"/>
    </location>
</feature>
<comment type="subcellular location">
    <subcellularLocation>
        <location evidence="1">Membrane</location>
        <topology evidence="1">Multi-pass membrane protein</topology>
    </subcellularLocation>
</comment>
<evidence type="ECO:0000259" key="10">
    <source>
        <dbReference type="Pfam" id="PF01545"/>
    </source>
</evidence>
<dbReference type="SUPFAM" id="SSF160240">
    <property type="entry name" value="Cation efflux protein cytoplasmic domain-like"/>
    <property type="match status" value="1"/>
</dbReference>
<keyword evidence="3" id="KW-0813">Transport</keyword>
<dbReference type="NCBIfam" id="TIGR01297">
    <property type="entry name" value="CDF"/>
    <property type="match status" value="1"/>
</dbReference>
<keyword evidence="8 9" id="KW-0472">Membrane</keyword>
<dbReference type="InterPro" id="IPR027470">
    <property type="entry name" value="Cation_efflux_CTD"/>
</dbReference>
<gene>
    <name evidence="12" type="ORF">EDC38_1738</name>
</gene>
<sequence>MGKWHAHHILWLSLAAALATMGLKSLAWQLTGSVGYLSDALESVVNLLGAGFALTMFQYARRPPDDGHPFGHGKAEYFAAAFEGGMIFLAALAILVAAGERLLNPETLQALNLGTGLSVGAALINLAVARLLLRYGRALRSPALEGDGRHLMTDVWTTVGVVLGVGLAKWTGLLWLDPVVAIAVALHILHEGWQLLAKSANGLMDRALSPGTLTKLEQALQTMTPESCGFHRLRTRASGAQQFAEVDLQVPGDWTVRRAHDLADAAEHRLAELGVVATVHIEPVGSHGTDARQH</sequence>
<comment type="similarity">
    <text evidence="2">Belongs to the cation diffusion facilitator (CDF) transporter (TC 2.A.4) family. FieF subfamily.</text>
</comment>
<dbReference type="InterPro" id="IPR036837">
    <property type="entry name" value="Cation_efflux_CTD_sf"/>
</dbReference>
<keyword evidence="6" id="KW-0864">Zinc transport</keyword>
<feature type="transmembrane region" description="Helical" evidence="9">
    <location>
        <begin position="80"/>
        <end position="98"/>
    </location>
</feature>
<dbReference type="AlphaFoldDB" id="A0A3N1P8R5"/>
<proteinExistence type="inferred from homology"/>
<keyword evidence="5 9" id="KW-0812">Transmembrane</keyword>
<dbReference type="GO" id="GO:0005886">
    <property type="term" value="C:plasma membrane"/>
    <property type="evidence" value="ECO:0007669"/>
    <property type="project" value="TreeGrafter"/>
</dbReference>
<reference evidence="12 13" key="1">
    <citation type="submission" date="2018-11" db="EMBL/GenBank/DDBJ databases">
        <title>Genomic Encyclopedia of Type Strains, Phase IV (KMG-IV): sequencing the most valuable type-strain genomes for metagenomic binning, comparative biology and taxonomic classification.</title>
        <authorList>
            <person name="Goeker M."/>
        </authorList>
    </citation>
    <scope>NUCLEOTIDE SEQUENCE [LARGE SCALE GENOMIC DNA]</scope>
    <source>
        <strain evidence="12 13">DSM 16974</strain>
    </source>
</reference>
<dbReference type="Pfam" id="PF01545">
    <property type="entry name" value="Cation_efflux"/>
    <property type="match status" value="1"/>
</dbReference>
<dbReference type="GO" id="GO:0015341">
    <property type="term" value="F:zinc efflux antiporter activity"/>
    <property type="evidence" value="ECO:0007669"/>
    <property type="project" value="TreeGrafter"/>
</dbReference>
<dbReference type="InterPro" id="IPR058533">
    <property type="entry name" value="Cation_efflux_TM"/>
</dbReference>
<name>A0A3N1P8R5_9GAMM</name>
<evidence type="ECO:0000313" key="13">
    <source>
        <dbReference type="Proteomes" id="UP000273643"/>
    </source>
</evidence>
<protein>
    <submittedName>
        <fullName evidence="12">Cation diffusion facilitator family transporter</fullName>
    </submittedName>
</protein>
<evidence type="ECO:0000256" key="3">
    <source>
        <dbReference type="ARBA" id="ARBA00022448"/>
    </source>
</evidence>
<evidence type="ECO:0000256" key="9">
    <source>
        <dbReference type="SAM" id="Phobius"/>
    </source>
</evidence>
<feature type="domain" description="Cation efflux protein cytoplasmic" evidence="11">
    <location>
        <begin position="212"/>
        <end position="283"/>
    </location>
</feature>